<dbReference type="InterPro" id="IPR029039">
    <property type="entry name" value="Flavoprotein-like_sf"/>
</dbReference>
<organism evidence="1 2">
    <name type="scientific">Clostridium aceticum</name>
    <dbReference type="NCBI Taxonomy" id="84022"/>
    <lineage>
        <taxon>Bacteria</taxon>
        <taxon>Bacillati</taxon>
        <taxon>Bacillota</taxon>
        <taxon>Clostridia</taxon>
        <taxon>Eubacteriales</taxon>
        <taxon>Clostridiaceae</taxon>
        <taxon>Clostridium</taxon>
    </lineage>
</organism>
<dbReference type="EMBL" id="CP009687">
    <property type="protein sequence ID" value="AKL97262.1"/>
    <property type="molecule type" value="Genomic_DNA"/>
</dbReference>
<dbReference type="PANTHER" id="PTHR38030:SF2">
    <property type="entry name" value="PROTOPORPHYRINOGEN IX DEHYDROGENASE [QUINONE]"/>
    <property type="match status" value="1"/>
</dbReference>
<keyword evidence="1" id="KW-0560">Oxidoreductase</keyword>
<dbReference type="InterPro" id="IPR001226">
    <property type="entry name" value="Flavodoxin_CS"/>
</dbReference>
<dbReference type="InterPro" id="IPR026816">
    <property type="entry name" value="Flavodoxin_dom"/>
</dbReference>
<dbReference type="Pfam" id="PF12724">
    <property type="entry name" value="Flavodoxin_5"/>
    <property type="match status" value="1"/>
</dbReference>
<dbReference type="Proteomes" id="UP000035704">
    <property type="component" value="Chromosome"/>
</dbReference>
<evidence type="ECO:0000313" key="1">
    <source>
        <dbReference type="EMBL" id="AKL97262.1"/>
    </source>
</evidence>
<dbReference type="OrthoDB" id="2146857at2"/>
<dbReference type="GO" id="GO:0009055">
    <property type="term" value="F:electron transfer activity"/>
    <property type="evidence" value="ECO:0007669"/>
    <property type="project" value="InterPro"/>
</dbReference>
<sequence>MKVLILYATKHGATEKCAKILAGKLRGEVDLCNLKAMKSIDFAQYQKVIIGGSVYMGKIQKEVSEFCLKNMNVLKEKEIGLFICCMKDKDDAVTQLQSCFPQEVLMKASVKECFGGEFIFGKMNFIEKFIVKKVAKTDKDLSKISIESIDRFAQAMNGDVRPNKSTK</sequence>
<dbReference type="GO" id="GO:0006783">
    <property type="term" value="P:heme biosynthetic process"/>
    <property type="evidence" value="ECO:0007669"/>
    <property type="project" value="TreeGrafter"/>
</dbReference>
<dbReference type="KEGG" id="cace:CACET_c38340"/>
<dbReference type="GO" id="GO:0070819">
    <property type="term" value="F:menaquinone-dependent protoporphyrinogen oxidase activity"/>
    <property type="evidence" value="ECO:0007669"/>
    <property type="project" value="TreeGrafter"/>
</dbReference>
<gene>
    <name evidence="1" type="ORF">CACET_c38340</name>
</gene>
<proteinExistence type="predicted"/>
<evidence type="ECO:0000313" key="2">
    <source>
        <dbReference type="Proteomes" id="UP000035704"/>
    </source>
</evidence>
<dbReference type="STRING" id="84022.CACET_c38340"/>
<reference evidence="1 2" key="1">
    <citation type="submission" date="2014-10" db="EMBL/GenBank/DDBJ databases">
        <title>Genome sequence of Clostridium aceticum DSM 1496.</title>
        <authorList>
            <person name="Poehlein A."/>
            <person name="Schiel-Bengelsdorf B."/>
            <person name="Gottschalk G."/>
            <person name="Duerre P."/>
            <person name="Daniel R."/>
        </authorList>
    </citation>
    <scope>NUCLEOTIDE SEQUENCE [LARGE SCALE GENOMIC DNA]</scope>
    <source>
        <strain evidence="1 2">DSM 1496</strain>
    </source>
</reference>
<dbReference type="PROSITE" id="PS00201">
    <property type="entry name" value="FLAVODOXIN"/>
    <property type="match status" value="1"/>
</dbReference>
<dbReference type="RefSeq" id="WP_044825593.1">
    <property type="nucleotide sequence ID" value="NZ_CP009687.1"/>
</dbReference>
<keyword evidence="2" id="KW-1185">Reference proteome</keyword>
<dbReference type="SUPFAM" id="SSF52218">
    <property type="entry name" value="Flavoproteins"/>
    <property type="match status" value="1"/>
</dbReference>
<dbReference type="GO" id="GO:0010181">
    <property type="term" value="F:FMN binding"/>
    <property type="evidence" value="ECO:0007669"/>
    <property type="project" value="InterPro"/>
</dbReference>
<dbReference type="InterPro" id="IPR052200">
    <property type="entry name" value="Protoporphyrinogen_IX_DH"/>
</dbReference>
<accession>A0A0D8I8C5</accession>
<dbReference type="AlphaFoldDB" id="A0A0D8I8C5"/>
<dbReference type="PANTHER" id="PTHR38030">
    <property type="entry name" value="PROTOPORPHYRINOGEN IX DEHYDROGENASE [MENAQUINONE]"/>
    <property type="match status" value="1"/>
</dbReference>
<protein>
    <submittedName>
        <fullName evidence="1">Flavodoxin</fullName>
        <ecNumber evidence="1">1.3.5.3</ecNumber>
    </submittedName>
</protein>
<dbReference type="EC" id="1.3.5.3" evidence="1"/>
<name>A0A0D8I8C5_9CLOT</name>
<dbReference type="Gene3D" id="3.40.50.360">
    <property type="match status" value="1"/>
</dbReference>
<dbReference type="PATRIC" id="fig|84022.5.peg.1083"/>